<dbReference type="PANTHER" id="PTHR33782:SF27">
    <property type="entry name" value="PROTEIN, PUTATIVE-RELATED"/>
    <property type="match status" value="1"/>
</dbReference>
<evidence type="ECO:0000256" key="1">
    <source>
        <dbReference type="SAM" id="Phobius"/>
    </source>
</evidence>
<comment type="caution">
    <text evidence="2">The sequence shown here is derived from an EMBL/GenBank/DDBJ whole genome shotgun (WGS) entry which is preliminary data.</text>
</comment>
<evidence type="ECO:0000313" key="3">
    <source>
        <dbReference type="Proteomes" id="UP000886885"/>
    </source>
</evidence>
<protein>
    <submittedName>
        <fullName evidence="2">Uncharacterized protein</fullName>
    </submittedName>
</protein>
<dbReference type="EMBL" id="JAAWWB010000007">
    <property type="protein sequence ID" value="KAG6779125.1"/>
    <property type="molecule type" value="Genomic_DNA"/>
</dbReference>
<keyword evidence="3" id="KW-1185">Reference proteome</keyword>
<dbReference type="Proteomes" id="UP000886885">
    <property type="component" value="Chromosome 4A"/>
</dbReference>
<dbReference type="PANTHER" id="PTHR33782">
    <property type="entry name" value="OS01G0121600 PROTEIN"/>
    <property type="match status" value="1"/>
</dbReference>
<proteinExistence type="predicted"/>
<evidence type="ECO:0000313" key="2">
    <source>
        <dbReference type="EMBL" id="KAG6779125.1"/>
    </source>
</evidence>
<keyword evidence="1" id="KW-0472">Membrane</keyword>
<accession>A0A8X8ADL9</accession>
<dbReference type="OrthoDB" id="672819at2759"/>
<reference evidence="2" key="1">
    <citation type="journal article" date="2020" name="bioRxiv">
        <title>Hybrid origin of Populus tomentosa Carr. identified through genome sequencing and phylogenomic analysis.</title>
        <authorList>
            <person name="An X."/>
            <person name="Gao K."/>
            <person name="Chen Z."/>
            <person name="Li J."/>
            <person name="Yang X."/>
            <person name="Yang X."/>
            <person name="Zhou J."/>
            <person name="Guo T."/>
            <person name="Zhao T."/>
            <person name="Huang S."/>
            <person name="Miao D."/>
            <person name="Khan W.U."/>
            <person name="Rao P."/>
            <person name="Ye M."/>
            <person name="Lei B."/>
            <person name="Liao W."/>
            <person name="Wang J."/>
            <person name="Ji L."/>
            <person name="Li Y."/>
            <person name="Guo B."/>
            <person name="Mustafa N.S."/>
            <person name="Li S."/>
            <person name="Yun Q."/>
            <person name="Keller S.R."/>
            <person name="Mao J."/>
            <person name="Zhang R."/>
            <person name="Strauss S.H."/>
        </authorList>
    </citation>
    <scope>NUCLEOTIDE SEQUENCE</scope>
    <source>
        <strain evidence="2">GM15</strain>
        <tissue evidence="2">Leaf</tissue>
    </source>
</reference>
<dbReference type="AlphaFoldDB" id="A0A8X8ADL9"/>
<gene>
    <name evidence="2" type="ORF">POTOM_015494</name>
</gene>
<sequence>MEATDLSSSRLVPRPISLVKPCPRRNTIVALHRGTNGRDRGGRLVDESMIVLRLRIKEMKMLEACNNPPSHWMEWEKQYCLHCNYNKDVCEAVGMLQNYLMNVRPSLALGMVALVSLSVPISAGVVLLQAIEIAMGVKKRDDCCGFRFDEEDEEDEMGMVVLD</sequence>
<keyword evidence="1" id="KW-0812">Transmembrane</keyword>
<keyword evidence="1" id="KW-1133">Transmembrane helix</keyword>
<name>A0A8X8ADL9_POPTO</name>
<organism evidence="2 3">
    <name type="scientific">Populus tomentosa</name>
    <name type="common">Chinese white poplar</name>
    <dbReference type="NCBI Taxonomy" id="118781"/>
    <lineage>
        <taxon>Eukaryota</taxon>
        <taxon>Viridiplantae</taxon>
        <taxon>Streptophyta</taxon>
        <taxon>Embryophyta</taxon>
        <taxon>Tracheophyta</taxon>
        <taxon>Spermatophyta</taxon>
        <taxon>Magnoliopsida</taxon>
        <taxon>eudicotyledons</taxon>
        <taxon>Gunneridae</taxon>
        <taxon>Pentapetalae</taxon>
        <taxon>rosids</taxon>
        <taxon>fabids</taxon>
        <taxon>Malpighiales</taxon>
        <taxon>Salicaceae</taxon>
        <taxon>Saliceae</taxon>
        <taxon>Populus</taxon>
    </lineage>
</organism>
<feature type="transmembrane region" description="Helical" evidence="1">
    <location>
        <begin position="107"/>
        <end position="131"/>
    </location>
</feature>